<name>A0A934QC81_9MICO</name>
<dbReference type="PANTHER" id="PTHR38463:SF1">
    <property type="entry name" value="STRESS RESPONSE PROTEIN YSNF"/>
    <property type="match status" value="1"/>
</dbReference>
<feature type="domain" description="PRC-barrel" evidence="2">
    <location>
        <begin position="5"/>
        <end position="58"/>
    </location>
</feature>
<dbReference type="EMBL" id="JAEHOH010000029">
    <property type="protein sequence ID" value="MBK0420412.1"/>
    <property type="molecule type" value="Genomic_DNA"/>
</dbReference>
<accession>A0A934QC81</accession>
<evidence type="ECO:0000259" key="2">
    <source>
        <dbReference type="Pfam" id="PF05239"/>
    </source>
</evidence>
<dbReference type="AlphaFoldDB" id="A0A934QC81"/>
<reference evidence="4" key="1">
    <citation type="submission" date="2020-12" db="EMBL/GenBank/DDBJ databases">
        <title>Leucobacter sp. CAS1, isolated from Chromium sludge.</title>
        <authorList>
            <person name="Xu Z."/>
        </authorList>
    </citation>
    <scope>NUCLEOTIDE SEQUENCE</scope>
    <source>
        <strain evidence="4">CSA1</strain>
    </source>
</reference>
<evidence type="ECO:0000256" key="1">
    <source>
        <dbReference type="SAM" id="MobiDB-lite"/>
    </source>
</evidence>
<organism evidence="4 5">
    <name type="scientific">Leucobacter chromiisoli</name>
    <dbReference type="NCBI Taxonomy" id="2796471"/>
    <lineage>
        <taxon>Bacteria</taxon>
        <taxon>Bacillati</taxon>
        <taxon>Actinomycetota</taxon>
        <taxon>Actinomycetes</taxon>
        <taxon>Micrococcales</taxon>
        <taxon>Microbacteriaceae</taxon>
        <taxon>Leucobacter</taxon>
    </lineage>
</organism>
<comment type="caution">
    <text evidence="4">The sequence shown here is derived from an EMBL/GenBank/DDBJ whole genome shotgun (WGS) entry which is preliminary data.</text>
</comment>
<feature type="domain" description="DUF2382" evidence="3">
    <location>
        <begin position="144"/>
        <end position="220"/>
    </location>
</feature>
<sequence length="229" mass="24968">MIDSSNINSIFDARVLDRDGAKIGTVKQVYVDSESGRPLFTSVSTGLFGTSESLVPLQGATFDGDCLRVGYEKDTVKDAPRIDADGVLSDEEQDRLWDYYADDSADGDGNGETGFDDDARVRDTRDARGAHGADGEPLVGGGARSEERRDLGGEGIPTGRVRLRKVVVTEQRNITVPVQHEEVVLERDSIADENGDDARRGRDLPDDELQATLHEEPGEVVDPEADRRH</sequence>
<proteinExistence type="predicted"/>
<evidence type="ECO:0000313" key="5">
    <source>
        <dbReference type="Proteomes" id="UP000608530"/>
    </source>
</evidence>
<dbReference type="PANTHER" id="PTHR38463">
    <property type="entry name" value="STRESS RESPONSE PROTEIN YSNF"/>
    <property type="match status" value="1"/>
</dbReference>
<feature type="compositionally biased region" description="Basic and acidic residues" evidence="1">
    <location>
        <begin position="117"/>
        <end position="134"/>
    </location>
</feature>
<dbReference type="InterPro" id="IPR019060">
    <property type="entry name" value="DUF2382"/>
</dbReference>
<dbReference type="Pfam" id="PF09557">
    <property type="entry name" value="DUF2382"/>
    <property type="match status" value="1"/>
</dbReference>
<dbReference type="InterPro" id="IPR027275">
    <property type="entry name" value="PRC-brl_dom"/>
</dbReference>
<dbReference type="GO" id="GO:0019684">
    <property type="term" value="P:photosynthesis, light reaction"/>
    <property type="evidence" value="ECO:0007669"/>
    <property type="project" value="InterPro"/>
</dbReference>
<feature type="compositionally biased region" description="Basic and acidic residues" evidence="1">
    <location>
        <begin position="185"/>
        <end position="204"/>
    </location>
</feature>
<feature type="region of interest" description="Disordered" evidence="1">
    <location>
        <begin position="101"/>
        <end position="156"/>
    </location>
</feature>
<evidence type="ECO:0000313" key="4">
    <source>
        <dbReference type="EMBL" id="MBK0420412.1"/>
    </source>
</evidence>
<keyword evidence="5" id="KW-1185">Reference proteome</keyword>
<protein>
    <submittedName>
        <fullName evidence="4">PRC and DUF2382 domain-containing protein</fullName>
    </submittedName>
</protein>
<dbReference type="SUPFAM" id="SSF50346">
    <property type="entry name" value="PRC-barrel domain"/>
    <property type="match status" value="1"/>
</dbReference>
<dbReference type="InterPro" id="IPR011033">
    <property type="entry name" value="PRC_barrel-like_sf"/>
</dbReference>
<evidence type="ECO:0000259" key="3">
    <source>
        <dbReference type="Pfam" id="PF09557"/>
    </source>
</evidence>
<dbReference type="RefSeq" id="WP_200116551.1">
    <property type="nucleotide sequence ID" value="NZ_JAEHOH010000029.1"/>
</dbReference>
<dbReference type="Proteomes" id="UP000608530">
    <property type="component" value="Unassembled WGS sequence"/>
</dbReference>
<feature type="region of interest" description="Disordered" evidence="1">
    <location>
        <begin position="185"/>
        <end position="229"/>
    </location>
</feature>
<dbReference type="GO" id="GO:0030077">
    <property type="term" value="C:plasma membrane light-harvesting complex"/>
    <property type="evidence" value="ECO:0007669"/>
    <property type="project" value="InterPro"/>
</dbReference>
<dbReference type="Pfam" id="PF05239">
    <property type="entry name" value="PRC"/>
    <property type="match status" value="1"/>
</dbReference>
<gene>
    <name evidence="4" type="ORF">JD276_15390</name>
</gene>
<dbReference type="Gene3D" id="3.90.50.10">
    <property type="entry name" value="Photosynthetic Reaction Center, subunit H, domain 2"/>
    <property type="match status" value="1"/>
</dbReference>
<dbReference type="InterPro" id="IPR052967">
    <property type="entry name" value="Stress_Response_Assoc"/>
</dbReference>
<dbReference type="InterPro" id="IPR014747">
    <property type="entry name" value="Bac_photo_RC_H_C"/>
</dbReference>